<dbReference type="InterPro" id="IPR014036">
    <property type="entry name" value="DeoR-like_C"/>
</dbReference>
<dbReference type="SMART" id="SM01134">
    <property type="entry name" value="DeoRC"/>
    <property type="match status" value="1"/>
</dbReference>
<evidence type="ECO:0000256" key="3">
    <source>
        <dbReference type="ARBA" id="ARBA00023125"/>
    </source>
</evidence>
<organism evidence="7">
    <name type="scientific">invertebrate metagenome</name>
    <dbReference type="NCBI Taxonomy" id="1711999"/>
    <lineage>
        <taxon>unclassified sequences</taxon>
        <taxon>metagenomes</taxon>
        <taxon>organismal metagenomes</taxon>
    </lineage>
</organism>
<dbReference type="SMART" id="SM00420">
    <property type="entry name" value="HTH_DEOR"/>
    <property type="match status" value="1"/>
</dbReference>
<sequence length="278" mass="31144">MAIFNKTMKETHEEISLRHSEDNVSLPQICRQERIVEMVQNKGFISTDELVSVFQVTPQTIRRDLNELDRQGLVLRHHGGASLMASSTENTDYQQRKQQLNEEKQAIAKRLATRIPDGASLFINIGTTTEAVAHHLLGHSRLKVITNNLHVAAILLKKSDFTVIIAGGEVRNRDGGIVSQATRDFINQFYVDYAIIGISGINTDGALLDYDYQEVRVAQAMTANAKHTLLAADHSKFGRNAMVRMGNLKHIDALFTDRNPPDLLTQYIQESHTELVVC</sequence>
<name>A0A2H9T8N9_9ZZZZ</name>
<dbReference type="SUPFAM" id="SSF100950">
    <property type="entry name" value="NagB/RpiA/CoA transferase-like"/>
    <property type="match status" value="1"/>
</dbReference>
<proteinExistence type="predicted"/>
<dbReference type="Gene3D" id="1.10.10.10">
    <property type="entry name" value="Winged helix-like DNA-binding domain superfamily/Winged helix DNA-binding domain"/>
    <property type="match status" value="1"/>
</dbReference>
<dbReference type="PANTHER" id="PTHR30363:SF4">
    <property type="entry name" value="GLYCEROL-3-PHOSPHATE REGULON REPRESSOR"/>
    <property type="match status" value="1"/>
</dbReference>
<feature type="coiled-coil region" evidence="5">
    <location>
        <begin position="83"/>
        <end position="110"/>
    </location>
</feature>
<dbReference type="Pfam" id="PF00455">
    <property type="entry name" value="DeoRC"/>
    <property type="match status" value="1"/>
</dbReference>
<dbReference type="InterPro" id="IPR036388">
    <property type="entry name" value="WH-like_DNA-bd_sf"/>
</dbReference>
<evidence type="ECO:0000313" key="7">
    <source>
        <dbReference type="EMBL" id="PJE79528.1"/>
    </source>
</evidence>
<keyword evidence="2" id="KW-0805">Transcription regulation</keyword>
<protein>
    <submittedName>
        <fullName evidence="7">Glycerol-3-phosphate regulon repressor</fullName>
    </submittedName>
</protein>
<dbReference type="InterPro" id="IPR050313">
    <property type="entry name" value="Carb_Metab_HTH_regulators"/>
</dbReference>
<evidence type="ECO:0000256" key="1">
    <source>
        <dbReference type="ARBA" id="ARBA00022491"/>
    </source>
</evidence>
<dbReference type="InterPro" id="IPR018356">
    <property type="entry name" value="Tscrpt_reg_HTH_DeoR_CS"/>
</dbReference>
<dbReference type="PRINTS" id="PR00037">
    <property type="entry name" value="HTHLACR"/>
</dbReference>
<dbReference type="PROSITE" id="PS00894">
    <property type="entry name" value="HTH_DEOR_1"/>
    <property type="match status" value="1"/>
</dbReference>
<reference evidence="7" key="1">
    <citation type="journal article" date="2017" name="Appl. Environ. Microbiol.">
        <title>Molecular characterization of an Endozoicomonas-like organism causing infection in king scallop Pecten maximus L.</title>
        <authorList>
            <person name="Cano I."/>
            <person name="van Aerle R."/>
            <person name="Ross S."/>
            <person name="Verner-Jeffreys D.W."/>
            <person name="Paley R.K."/>
            <person name="Rimmer G."/>
            <person name="Ryder D."/>
            <person name="Hooper P."/>
            <person name="Stone D."/>
            <person name="Feist S.W."/>
        </authorList>
    </citation>
    <scope>NUCLEOTIDE SEQUENCE</scope>
</reference>
<keyword evidence="3" id="KW-0238">DNA-binding</keyword>
<dbReference type="PANTHER" id="PTHR30363">
    <property type="entry name" value="HTH-TYPE TRANSCRIPTIONAL REGULATOR SRLR-RELATED"/>
    <property type="match status" value="1"/>
</dbReference>
<keyword evidence="5" id="KW-0175">Coiled coil</keyword>
<dbReference type="Gene3D" id="3.30.750.70">
    <property type="entry name" value="4-hydroxybutyrate coenzyme like domains"/>
    <property type="match status" value="1"/>
</dbReference>
<dbReference type="EMBL" id="NSIT01000063">
    <property type="protein sequence ID" value="PJE79528.1"/>
    <property type="molecule type" value="Genomic_DNA"/>
</dbReference>
<dbReference type="AlphaFoldDB" id="A0A2H9T8N9"/>
<dbReference type="InterPro" id="IPR001034">
    <property type="entry name" value="DeoR_HTH"/>
</dbReference>
<keyword evidence="1" id="KW-0678">Repressor</keyword>
<dbReference type="InterPro" id="IPR037171">
    <property type="entry name" value="NagB/RpiA_transferase-like"/>
</dbReference>
<dbReference type="GO" id="GO:0003700">
    <property type="term" value="F:DNA-binding transcription factor activity"/>
    <property type="evidence" value="ECO:0007669"/>
    <property type="project" value="InterPro"/>
</dbReference>
<gene>
    <name evidence="7" type="primary">glpR</name>
    <name evidence="7" type="ORF">CI610_01504</name>
</gene>
<dbReference type="GO" id="GO:0003677">
    <property type="term" value="F:DNA binding"/>
    <property type="evidence" value="ECO:0007669"/>
    <property type="project" value="UniProtKB-KW"/>
</dbReference>
<dbReference type="SUPFAM" id="SSF46785">
    <property type="entry name" value="Winged helix' DNA-binding domain"/>
    <property type="match status" value="1"/>
</dbReference>
<keyword evidence="4" id="KW-0804">Transcription</keyword>
<comment type="caution">
    <text evidence="7">The sequence shown here is derived from an EMBL/GenBank/DDBJ whole genome shotgun (WGS) entry which is preliminary data.</text>
</comment>
<dbReference type="InterPro" id="IPR036390">
    <property type="entry name" value="WH_DNA-bd_sf"/>
</dbReference>
<evidence type="ECO:0000259" key="6">
    <source>
        <dbReference type="PROSITE" id="PS51000"/>
    </source>
</evidence>
<feature type="domain" description="HTH deoR-type" evidence="6">
    <location>
        <begin position="28"/>
        <end position="83"/>
    </location>
</feature>
<dbReference type="NCBIfam" id="NF008154">
    <property type="entry name" value="PRK10906.1"/>
    <property type="match status" value="1"/>
</dbReference>
<dbReference type="Pfam" id="PF08220">
    <property type="entry name" value="HTH_DeoR"/>
    <property type="match status" value="1"/>
</dbReference>
<accession>A0A2H9T8N9</accession>
<evidence type="ECO:0000256" key="4">
    <source>
        <dbReference type="ARBA" id="ARBA00023163"/>
    </source>
</evidence>
<evidence type="ECO:0000256" key="5">
    <source>
        <dbReference type="SAM" id="Coils"/>
    </source>
</evidence>
<evidence type="ECO:0000256" key="2">
    <source>
        <dbReference type="ARBA" id="ARBA00023015"/>
    </source>
</evidence>
<dbReference type="PROSITE" id="PS51000">
    <property type="entry name" value="HTH_DEOR_2"/>
    <property type="match status" value="1"/>
</dbReference>